<organism evidence="3 4">
    <name type="scientific">Nocardioides astragali</name>
    <dbReference type="NCBI Taxonomy" id="1776736"/>
    <lineage>
        <taxon>Bacteria</taxon>
        <taxon>Bacillati</taxon>
        <taxon>Actinomycetota</taxon>
        <taxon>Actinomycetes</taxon>
        <taxon>Propionibacteriales</taxon>
        <taxon>Nocardioidaceae</taxon>
        <taxon>Nocardioides</taxon>
    </lineage>
</organism>
<keyword evidence="4" id="KW-1185">Reference proteome</keyword>
<keyword evidence="2" id="KW-0472">Membrane</keyword>
<evidence type="ECO:0000256" key="2">
    <source>
        <dbReference type="SAM" id="Phobius"/>
    </source>
</evidence>
<name>A0ABW2NAX2_9ACTN</name>
<dbReference type="EMBL" id="JBHTCH010000028">
    <property type="protein sequence ID" value="MFC7363034.1"/>
    <property type="molecule type" value="Genomic_DNA"/>
</dbReference>
<gene>
    <name evidence="3" type="ORF">ACFQO6_22380</name>
</gene>
<dbReference type="RefSeq" id="WP_255891413.1">
    <property type="nucleotide sequence ID" value="NZ_JAFMZM010000004.1"/>
</dbReference>
<keyword evidence="2" id="KW-1133">Transmembrane helix</keyword>
<evidence type="ECO:0000256" key="1">
    <source>
        <dbReference type="SAM" id="MobiDB-lite"/>
    </source>
</evidence>
<feature type="region of interest" description="Disordered" evidence="1">
    <location>
        <begin position="145"/>
        <end position="176"/>
    </location>
</feature>
<protein>
    <submittedName>
        <fullName evidence="3">Uncharacterized protein</fullName>
    </submittedName>
</protein>
<keyword evidence="2" id="KW-0812">Transmembrane</keyword>
<feature type="region of interest" description="Disordered" evidence="1">
    <location>
        <begin position="55"/>
        <end position="75"/>
    </location>
</feature>
<proteinExistence type="predicted"/>
<reference evidence="4" key="1">
    <citation type="journal article" date="2019" name="Int. J. Syst. Evol. Microbiol.">
        <title>The Global Catalogue of Microorganisms (GCM) 10K type strain sequencing project: providing services to taxonomists for standard genome sequencing and annotation.</title>
        <authorList>
            <consortium name="The Broad Institute Genomics Platform"/>
            <consortium name="The Broad Institute Genome Sequencing Center for Infectious Disease"/>
            <person name="Wu L."/>
            <person name="Ma J."/>
        </authorList>
    </citation>
    <scope>NUCLEOTIDE SEQUENCE [LARGE SCALE GENOMIC DNA]</scope>
    <source>
        <strain evidence="4">FCH27</strain>
    </source>
</reference>
<dbReference type="Proteomes" id="UP001596524">
    <property type="component" value="Unassembled WGS sequence"/>
</dbReference>
<feature type="transmembrane region" description="Helical" evidence="2">
    <location>
        <begin position="6"/>
        <end position="27"/>
    </location>
</feature>
<evidence type="ECO:0000313" key="4">
    <source>
        <dbReference type="Proteomes" id="UP001596524"/>
    </source>
</evidence>
<sequence>MTTEQAWLAATGTLAIGVALVAVALAVRASRRAARAEASVDTLVERLEVLESAVPPAATTPTATSTATGPAEPAPGAFVITRLDESERPDVPVARDIDGRLFADIVARETVVKAASWTHGLRRALSADNRHRIRLEVRREIRRAGRDRRAETKQALREYRARERAGHDGGVREDVA</sequence>
<comment type="caution">
    <text evidence="3">The sequence shown here is derived from an EMBL/GenBank/DDBJ whole genome shotgun (WGS) entry which is preliminary data.</text>
</comment>
<evidence type="ECO:0000313" key="3">
    <source>
        <dbReference type="EMBL" id="MFC7363034.1"/>
    </source>
</evidence>
<accession>A0ABW2NAX2</accession>